<keyword evidence="6" id="KW-1133">Transmembrane helix</keyword>
<evidence type="ECO:0000256" key="6">
    <source>
        <dbReference type="ARBA" id="ARBA00022989"/>
    </source>
</evidence>
<evidence type="ECO:0000256" key="9">
    <source>
        <dbReference type="ARBA" id="ARBA00023224"/>
    </source>
</evidence>
<keyword evidence="5" id="KW-0552">Olfaction</keyword>
<keyword evidence="8" id="KW-0675">Receptor</keyword>
<keyword evidence="9" id="KW-0807">Transducer</keyword>
<evidence type="ECO:0000313" key="10">
    <source>
        <dbReference type="EMBL" id="GFG34729.1"/>
    </source>
</evidence>
<evidence type="ECO:0000256" key="1">
    <source>
        <dbReference type="ARBA" id="ARBA00004651"/>
    </source>
</evidence>
<evidence type="ECO:0000256" key="2">
    <source>
        <dbReference type="ARBA" id="ARBA00022475"/>
    </source>
</evidence>
<protein>
    <recommendedName>
        <fullName evidence="12">Odorant receptor</fullName>
    </recommendedName>
</protein>
<keyword evidence="2" id="KW-1003">Cell membrane</keyword>
<dbReference type="GO" id="GO:0004984">
    <property type="term" value="F:olfactory receptor activity"/>
    <property type="evidence" value="ECO:0007669"/>
    <property type="project" value="InterPro"/>
</dbReference>
<accession>A0A6L2PQ27</accession>
<evidence type="ECO:0000256" key="7">
    <source>
        <dbReference type="ARBA" id="ARBA00023136"/>
    </source>
</evidence>
<evidence type="ECO:0000256" key="8">
    <source>
        <dbReference type="ARBA" id="ARBA00023170"/>
    </source>
</evidence>
<sequence length="87" mass="9479">SLSDTADAVQGLAAYVVLTSSLYVYSWLGDELSNHAENVRDAVWGCDWVGTPVSFQRCLVFIIAAANKEFTLTAGKFVPVCNKTMMN</sequence>
<feature type="non-terminal residue" evidence="10">
    <location>
        <position position="87"/>
    </location>
</feature>
<dbReference type="OrthoDB" id="6617147at2759"/>
<name>A0A6L2PQ27_COPFO</name>
<dbReference type="GO" id="GO:0007165">
    <property type="term" value="P:signal transduction"/>
    <property type="evidence" value="ECO:0007669"/>
    <property type="project" value="UniProtKB-KW"/>
</dbReference>
<dbReference type="Proteomes" id="UP000502823">
    <property type="component" value="Unassembled WGS sequence"/>
</dbReference>
<keyword evidence="4" id="KW-0812">Transmembrane</keyword>
<evidence type="ECO:0000313" key="11">
    <source>
        <dbReference type="Proteomes" id="UP000502823"/>
    </source>
</evidence>
<dbReference type="PANTHER" id="PTHR21137">
    <property type="entry name" value="ODORANT RECEPTOR"/>
    <property type="match status" value="1"/>
</dbReference>
<evidence type="ECO:0000256" key="4">
    <source>
        <dbReference type="ARBA" id="ARBA00022692"/>
    </source>
</evidence>
<dbReference type="GO" id="GO:0005886">
    <property type="term" value="C:plasma membrane"/>
    <property type="evidence" value="ECO:0007669"/>
    <property type="project" value="UniProtKB-SubCell"/>
</dbReference>
<organism evidence="10 11">
    <name type="scientific">Coptotermes formosanus</name>
    <name type="common">Formosan subterranean termite</name>
    <dbReference type="NCBI Taxonomy" id="36987"/>
    <lineage>
        <taxon>Eukaryota</taxon>
        <taxon>Metazoa</taxon>
        <taxon>Ecdysozoa</taxon>
        <taxon>Arthropoda</taxon>
        <taxon>Hexapoda</taxon>
        <taxon>Insecta</taxon>
        <taxon>Pterygota</taxon>
        <taxon>Neoptera</taxon>
        <taxon>Polyneoptera</taxon>
        <taxon>Dictyoptera</taxon>
        <taxon>Blattodea</taxon>
        <taxon>Blattoidea</taxon>
        <taxon>Termitoidae</taxon>
        <taxon>Rhinotermitidae</taxon>
        <taxon>Coptotermes</taxon>
    </lineage>
</organism>
<dbReference type="GO" id="GO:0005549">
    <property type="term" value="F:odorant binding"/>
    <property type="evidence" value="ECO:0007669"/>
    <property type="project" value="InterPro"/>
</dbReference>
<keyword evidence="3" id="KW-0716">Sensory transduction</keyword>
<reference evidence="11" key="1">
    <citation type="submission" date="2020-01" db="EMBL/GenBank/DDBJ databases">
        <title>Draft genome sequence of the Termite Coptotermes fromosanus.</title>
        <authorList>
            <person name="Itakura S."/>
            <person name="Yosikawa Y."/>
            <person name="Umezawa K."/>
        </authorList>
    </citation>
    <scope>NUCLEOTIDE SEQUENCE [LARGE SCALE GENOMIC DNA]</scope>
</reference>
<comment type="caution">
    <text evidence="10">The sequence shown here is derived from an EMBL/GenBank/DDBJ whole genome shotgun (WGS) entry which is preliminary data.</text>
</comment>
<feature type="non-terminal residue" evidence="10">
    <location>
        <position position="1"/>
    </location>
</feature>
<keyword evidence="7" id="KW-0472">Membrane</keyword>
<comment type="subcellular location">
    <subcellularLocation>
        <location evidence="1">Cell membrane</location>
        <topology evidence="1">Multi-pass membrane protein</topology>
    </subcellularLocation>
</comment>
<evidence type="ECO:0000256" key="3">
    <source>
        <dbReference type="ARBA" id="ARBA00022606"/>
    </source>
</evidence>
<evidence type="ECO:0000256" key="5">
    <source>
        <dbReference type="ARBA" id="ARBA00022725"/>
    </source>
</evidence>
<dbReference type="Pfam" id="PF02949">
    <property type="entry name" value="7tm_6"/>
    <property type="match status" value="1"/>
</dbReference>
<proteinExistence type="predicted"/>
<gene>
    <name evidence="10" type="ORF">Cfor_02985</name>
</gene>
<dbReference type="EMBL" id="BLKM01011875">
    <property type="protein sequence ID" value="GFG34729.1"/>
    <property type="molecule type" value="Genomic_DNA"/>
</dbReference>
<keyword evidence="11" id="KW-1185">Reference proteome</keyword>
<dbReference type="InParanoid" id="A0A6L2PQ27"/>
<evidence type="ECO:0008006" key="12">
    <source>
        <dbReference type="Google" id="ProtNLM"/>
    </source>
</evidence>
<dbReference type="InterPro" id="IPR004117">
    <property type="entry name" value="7tm6_olfct_rcpt"/>
</dbReference>
<dbReference type="PANTHER" id="PTHR21137:SF35">
    <property type="entry name" value="ODORANT RECEPTOR 19A-RELATED"/>
    <property type="match status" value="1"/>
</dbReference>
<dbReference type="AlphaFoldDB" id="A0A6L2PQ27"/>